<evidence type="ECO:0000256" key="6">
    <source>
        <dbReference type="ARBA" id="ARBA00023319"/>
    </source>
</evidence>
<evidence type="ECO:0000256" key="5">
    <source>
        <dbReference type="ARBA" id="ARBA00023170"/>
    </source>
</evidence>
<dbReference type="InterPro" id="IPR013783">
    <property type="entry name" value="Ig-like_fold"/>
</dbReference>
<protein>
    <recommendedName>
        <fullName evidence="8">Immunoglobulin C1-set domain-containing protein</fullName>
    </recommendedName>
</protein>
<keyword evidence="3 7" id="KW-1133">Transmembrane helix</keyword>
<evidence type="ECO:0000259" key="8">
    <source>
        <dbReference type="SMART" id="SM00407"/>
    </source>
</evidence>
<dbReference type="PANTHER" id="PTHR19256">
    <property type="entry name" value="T-CELL RECEPTOR GAMMA CHAIN"/>
    <property type="match status" value="1"/>
</dbReference>
<keyword evidence="4 7" id="KW-0472">Membrane</keyword>
<feature type="domain" description="Immunoglobulin C1-set" evidence="8">
    <location>
        <begin position="25"/>
        <end position="96"/>
    </location>
</feature>
<dbReference type="Pfam" id="PF07654">
    <property type="entry name" value="C1-set"/>
    <property type="match status" value="1"/>
</dbReference>
<dbReference type="InParanoid" id="G3VK75"/>
<reference evidence="9" key="2">
    <citation type="submission" date="2025-08" db="UniProtKB">
        <authorList>
            <consortium name="Ensembl"/>
        </authorList>
    </citation>
    <scope>IDENTIFICATION</scope>
</reference>
<feature type="transmembrane region" description="Helical" evidence="7">
    <location>
        <begin position="132"/>
        <end position="154"/>
    </location>
</feature>
<dbReference type="InterPro" id="IPR051117">
    <property type="entry name" value="TRG_var/const_region"/>
</dbReference>
<keyword evidence="10" id="KW-1185">Reference proteome</keyword>
<sequence length="168" mass="19594">SVIPKKPPKSIIFLPTFEEVKQKKSGTYICLLEDFFPNVIKSYWKENKYSQPLDAQFGPITGNGSSYSQVSWLTVPEDSLSKNFTYFYQHENTGIEPQEIPIASVWKDWIVSFCLNDRSWLQELHFANISAFYTYTILLVKSTIYFTIVLFFLYQKKVVKMLGSQRSK</sequence>
<name>G3VK75_SARHA</name>
<dbReference type="PANTHER" id="PTHR19256:SF65">
    <property type="entry name" value="T CELL RECEPTOR GAMMA CONSTANT 1-RELATED"/>
    <property type="match status" value="1"/>
</dbReference>
<dbReference type="InterPro" id="IPR036179">
    <property type="entry name" value="Ig-like_dom_sf"/>
</dbReference>
<dbReference type="eggNOG" id="ENOG502SQHK">
    <property type="taxonomic scope" value="Eukaryota"/>
</dbReference>
<proteinExistence type="predicted"/>
<reference evidence="9" key="3">
    <citation type="submission" date="2025-09" db="UniProtKB">
        <authorList>
            <consortium name="Ensembl"/>
        </authorList>
    </citation>
    <scope>IDENTIFICATION</scope>
</reference>
<evidence type="ECO:0000256" key="3">
    <source>
        <dbReference type="ARBA" id="ARBA00022989"/>
    </source>
</evidence>
<organism evidence="9 10">
    <name type="scientific">Sarcophilus harrisii</name>
    <name type="common">Tasmanian devil</name>
    <name type="synonym">Sarcophilus laniarius</name>
    <dbReference type="NCBI Taxonomy" id="9305"/>
    <lineage>
        <taxon>Eukaryota</taxon>
        <taxon>Metazoa</taxon>
        <taxon>Chordata</taxon>
        <taxon>Craniata</taxon>
        <taxon>Vertebrata</taxon>
        <taxon>Euteleostomi</taxon>
        <taxon>Mammalia</taxon>
        <taxon>Metatheria</taxon>
        <taxon>Dasyuromorphia</taxon>
        <taxon>Dasyuridae</taxon>
        <taxon>Sarcophilus</taxon>
    </lineage>
</organism>
<evidence type="ECO:0000256" key="2">
    <source>
        <dbReference type="ARBA" id="ARBA00022692"/>
    </source>
</evidence>
<dbReference type="Ensembl" id="ENSSHAT00000003616.2">
    <property type="protein sequence ID" value="ENSSHAP00000003580.2"/>
    <property type="gene ID" value="ENSSHAG00000003143.2"/>
</dbReference>
<keyword evidence="2 7" id="KW-0812">Transmembrane</keyword>
<keyword evidence="5" id="KW-0675">Receptor</keyword>
<dbReference type="Gene3D" id="2.60.40.10">
    <property type="entry name" value="Immunoglobulins"/>
    <property type="match status" value="1"/>
</dbReference>
<dbReference type="GO" id="GO:0016020">
    <property type="term" value="C:membrane"/>
    <property type="evidence" value="ECO:0007669"/>
    <property type="project" value="UniProtKB-SubCell"/>
</dbReference>
<accession>G3VK75</accession>
<reference evidence="9 10" key="1">
    <citation type="journal article" date="2011" name="Proc. Natl. Acad. Sci. U.S.A.">
        <title>Genetic diversity and population structure of the endangered marsupial Sarcophilus harrisii (Tasmanian devil).</title>
        <authorList>
            <person name="Miller W."/>
            <person name="Hayes V.M."/>
            <person name="Ratan A."/>
            <person name="Petersen D.C."/>
            <person name="Wittekindt N.E."/>
            <person name="Miller J."/>
            <person name="Walenz B."/>
            <person name="Knight J."/>
            <person name="Qi J."/>
            <person name="Zhao F."/>
            <person name="Wang Q."/>
            <person name="Bedoya-Reina O.C."/>
            <person name="Katiyar N."/>
            <person name="Tomsho L.P."/>
            <person name="Kasson L.M."/>
            <person name="Hardie R.A."/>
            <person name="Woodbridge P."/>
            <person name="Tindall E.A."/>
            <person name="Bertelsen M.F."/>
            <person name="Dixon D."/>
            <person name="Pyecroft S."/>
            <person name="Helgen K.M."/>
            <person name="Lesk A.M."/>
            <person name="Pringle T.H."/>
            <person name="Patterson N."/>
            <person name="Zhang Y."/>
            <person name="Kreiss A."/>
            <person name="Woods G.M."/>
            <person name="Jones M.E."/>
            <person name="Schuster S.C."/>
        </authorList>
    </citation>
    <scope>NUCLEOTIDE SEQUENCE [LARGE SCALE GENOMIC DNA]</scope>
</reference>
<dbReference type="InterPro" id="IPR003597">
    <property type="entry name" value="Ig_C1-set"/>
</dbReference>
<dbReference type="GeneTree" id="ENSGT00940000153143"/>
<keyword evidence="6" id="KW-0393">Immunoglobulin domain</keyword>
<dbReference type="SUPFAM" id="SSF48726">
    <property type="entry name" value="Immunoglobulin"/>
    <property type="match status" value="1"/>
</dbReference>
<evidence type="ECO:0000256" key="4">
    <source>
        <dbReference type="ARBA" id="ARBA00023136"/>
    </source>
</evidence>
<dbReference type="FunCoup" id="G3VK75">
    <property type="interactions" value="69"/>
</dbReference>
<evidence type="ECO:0000313" key="9">
    <source>
        <dbReference type="Ensembl" id="ENSSHAP00000003580.2"/>
    </source>
</evidence>
<dbReference type="Proteomes" id="UP000007648">
    <property type="component" value="Unassembled WGS sequence"/>
</dbReference>
<dbReference type="SMART" id="SM00407">
    <property type="entry name" value="IGc1"/>
    <property type="match status" value="1"/>
</dbReference>
<evidence type="ECO:0000313" key="10">
    <source>
        <dbReference type="Proteomes" id="UP000007648"/>
    </source>
</evidence>
<dbReference type="HOGENOM" id="CLU_077975_3_2_1"/>
<evidence type="ECO:0000256" key="7">
    <source>
        <dbReference type="SAM" id="Phobius"/>
    </source>
</evidence>
<comment type="subcellular location">
    <subcellularLocation>
        <location evidence="1">Membrane</location>
    </subcellularLocation>
</comment>
<evidence type="ECO:0000256" key="1">
    <source>
        <dbReference type="ARBA" id="ARBA00004370"/>
    </source>
</evidence>
<dbReference type="AlphaFoldDB" id="G3VK75"/>